<feature type="compositionally biased region" description="Basic and acidic residues" evidence="1">
    <location>
        <begin position="15"/>
        <end position="24"/>
    </location>
</feature>
<proteinExistence type="predicted"/>
<dbReference type="GO" id="GO:1990904">
    <property type="term" value="C:ribonucleoprotein complex"/>
    <property type="evidence" value="ECO:0007669"/>
    <property type="project" value="TreeGrafter"/>
</dbReference>
<dbReference type="PANTHER" id="PTHR42908:SF42">
    <property type="entry name" value="ELONGATION FACTOR 2-RELATED"/>
    <property type="match status" value="1"/>
</dbReference>
<comment type="caution">
    <text evidence="2">The sequence shown here is derived from an EMBL/GenBank/DDBJ whole genome shotgun (WGS) entry which is preliminary data.</text>
</comment>
<evidence type="ECO:0000313" key="3">
    <source>
        <dbReference type="Proteomes" id="UP000886885"/>
    </source>
</evidence>
<name>A0A8X8ACJ6_POPTO</name>
<dbReference type="GO" id="GO:0003746">
    <property type="term" value="F:translation elongation factor activity"/>
    <property type="evidence" value="ECO:0007669"/>
    <property type="project" value="TreeGrafter"/>
</dbReference>
<accession>A0A8X8ACJ6</accession>
<dbReference type="PANTHER" id="PTHR42908">
    <property type="entry name" value="TRANSLATION ELONGATION FACTOR-RELATED"/>
    <property type="match status" value="1"/>
</dbReference>
<dbReference type="AlphaFoldDB" id="A0A8X8ACJ6"/>
<dbReference type="CDD" id="cd01681">
    <property type="entry name" value="aeEF2_snRNP_like_IV"/>
    <property type="match status" value="1"/>
</dbReference>
<dbReference type="GO" id="GO:0043022">
    <property type="term" value="F:ribosome binding"/>
    <property type="evidence" value="ECO:0007669"/>
    <property type="project" value="TreeGrafter"/>
</dbReference>
<sequence length="147" mass="16394">MEARPMEEGLAEAIDEGHIGPRDDSKNRAKILSEEFGLGQASCEENVEGALAEENKRGICFEVCDVVLPADAIHSGGGEVIPTARRVIYASQLTAKPRLLHLVLNQKRGHVFEEMRRPSTPLYNIKAYLHVIIFWLFSYSEGLGFRV</sequence>
<evidence type="ECO:0000256" key="1">
    <source>
        <dbReference type="SAM" id="MobiDB-lite"/>
    </source>
</evidence>
<dbReference type="Proteomes" id="UP000886885">
    <property type="component" value="Chromosome 2A"/>
</dbReference>
<dbReference type="GO" id="GO:0005829">
    <property type="term" value="C:cytosol"/>
    <property type="evidence" value="ECO:0007669"/>
    <property type="project" value="TreeGrafter"/>
</dbReference>
<dbReference type="OrthoDB" id="203at2759"/>
<reference evidence="2" key="1">
    <citation type="journal article" date="2020" name="bioRxiv">
        <title>Hybrid origin of Populus tomentosa Carr. identified through genome sequencing and phylogenomic analysis.</title>
        <authorList>
            <person name="An X."/>
            <person name="Gao K."/>
            <person name="Chen Z."/>
            <person name="Li J."/>
            <person name="Yang X."/>
            <person name="Yang X."/>
            <person name="Zhou J."/>
            <person name="Guo T."/>
            <person name="Zhao T."/>
            <person name="Huang S."/>
            <person name="Miao D."/>
            <person name="Khan W.U."/>
            <person name="Rao P."/>
            <person name="Ye M."/>
            <person name="Lei B."/>
            <person name="Liao W."/>
            <person name="Wang J."/>
            <person name="Ji L."/>
            <person name="Li Y."/>
            <person name="Guo B."/>
            <person name="Mustafa N.S."/>
            <person name="Li S."/>
            <person name="Yun Q."/>
            <person name="Keller S.R."/>
            <person name="Mao J."/>
            <person name="Zhang R."/>
            <person name="Strauss S.H."/>
        </authorList>
    </citation>
    <scope>NUCLEOTIDE SEQUENCE</scope>
    <source>
        <strain evidence="2">GM15</strain>
        <tissue evidence="2">Leaf</tissue>
    </source>
</reference>
<organism evidence="2 3">
    <name type="scientific">Populus tomentosa</name>
    <name type="common">Chinese white poplar</name>
    <dbReference type="NCBI Taxonomy" id="118781"/>
    <lineage>
        <taxon>Eukaryota</taxon>
        <taxon>Viridiplantae</taxon>
        <taxon>Streptophyta</taxon>
        <taxon>Embryophyta</taxon>
        <taxon>Tracheophyta</taxon>
        <taxon>Spermatophyta</taxon>
        <taxon>Magnoliopsida</taxon>
        <taxon>eudicotyledons</taxon>
        <taxon>Gunneridae</taxon>
        <taxon>Pentapetalae</taxon>
        <taxon>rosids</taxon>
        <taxon>fabids</taxon>
        <taxon>Malpighiales</taxon>
        <taxon>Salicaceae</taxon>
        <taxon>Saliceae</taxon>
        <taxon>Populus</taxon>
    </lineage>
</organism>
<evidence type="ECO:0000313" key="2">
    <source>
        <dbReference type="EMBL" id="KAG6786908.1"/>
    </source>
</evidence>
<feature type="region of interest" description="Disordered" evidence="1">
    <location>
        <begin position="1"/>
        <end position="24"/>
    </location>
</feature>
<dbReference type="GO" id="GO:0003924">
    <property type="term" value="F:GTPase activity"/>
    <property type="evidence" value="ECO:0007669"/>
    <property type="project" value="TreeGrafter"/>
</dbReference>
<gene>
    <name evidence="2" type="ORF">POTOM_008528</name>
</gene>
<keyword evidence="3" id="KW-1185">Reference proteome</keyword>
<protein>
    <submittedName>
        <fullName evidence="2">Uncharacterized protein</fullName>
    </submittedName>
</protein>
<dbReference type="EMBL" id="JAAWWB010000003">
    <property type="protein sequence ID" value="KAG6786908.1"/>
    <property type="molecule type" value="Genomic_DNA"/>
</dbReference>